<dbReference type="EMBL" id="GEBQ01021493">
    <property type="protein sequence ID" value="JAT18484.1"/>
    <property type="molecule type" value="Transcribed_RNA"/>
</dbReference>
<evidence type="ECO:0000313" key="2">
    <source>
        <dbReference type="EMBL" id="JAT18484.1"/>
    </source>
</evidence>
<keyword evidence="1" id="KW-0732">Signal</keyword>
<proteinExistence type="predicted"/>
<gene>
    <name evidence="2" type="ORF">g.53651</name>
</gene>
<protein>
    <submittedName>
        <fullName evidence="2">Uncharacterized protein</fullName>
    </submittedName>
</protein>
<evidence type="ECO:0000256" key="1">
    <source>
        <dbReference type="SAM" id="SignalP"/>
    </source>
</evidence>
<dbReference type="AlphaFoldDB" id="A0A1B6L4R6"/>
<reference evidence="2" key="1">
    <citation type="submission" date="2015-11" db="EMBL/GenBank/DDBJ databases">
        <title>De novo transcriptome assembly of four potential Pierce s Disease insect vectors from Arizona vineyards.</title>
        <authorList>
            <person name="Tassone E.E."/>
        </authorList>
    </citation>
    <scope>NUCLEOTIDE SEQUENCE</scope>
</reference>
<feature type="non-terminal residue" evidence="2">
    <location>
        <position position="1"/>
    </location>
</feature>
<organism evidence="2">
    <name type="scientific">Graphocephala atropunctata</name>
    <dbReference type="NCBI Taxonomy" id="36148"/>
    <lineage>
        <taxon>Eukaryota</taxon>
        <taxon>Metazoa</taxon>
        <taxon>Ecdysozoa</taxon>
        <taxon>Arthropoda</taxon>
        <taxon>Hexapoda</taxon>
        <taxon>Insecta</taxon>
        <taxon>Pterygota</taxon>
        <taxon>Neoptera</taxon>
        <taxon>Paraneoptera</taxon>
        <taxon>Hemiptera</taxon>
        <taxon>Auchenorrhyncha</taxon>
        <taxon>Membracoidea</taxon>
        <taxon>Cicadellidae</taxon>
        <taxon>Cicadellinae</taxon>
        <taxon>Cicadellini</taxon>
        <taxon>Graphocephala</taxon>
    </lineage>
</organism>
<feature type="signal peptide" evidence="1">
    <location>
        <begin position="1"/>
        <end position="17"/>
    </location>
</feature>
<sequence length="106" mass="10536">LKVFLAVILCSVALVAADGNSHTHLSNHLGYKYGYDIHHAHHAPWHGYAHPHGYGGFGDDHGYVGYGGAEQYGGFGGNAGGFGGAGFGGLGGYGGAGFGGGFGGGL</sequence>
<feature type="chain" id="PRO_5008587168" evidence="1">
    <location>
        <begin position="18"/>
        <end position="106"/>
    </location>
</feature>
<accession>A0A1B6L4R6</accession>
<name>A0A1B6L4R6_9HEMI</name>